<dbReference type="AlphaFoldDB" id="A0A9D4US66"/>
<protein>
    <submittedName>
        <fullName evidence="1">Uncharacterized protein</fullName>
    </submittedName>
</protein>
<gene>
    <name evidence="1" type="ORF">GOP47_0011039</name>
</gene>
<dbReference type="EMBL" id="JABFUD020000011">
    <property type="protein sequence ID" value="KAI5073026.1"/>
    <property type="molecule type" value="Genomic_DNA"/>
</dbReference>
<proteinExistence type="predicted"/>
<comment type="caution">
    <text evidence="1">The sequence shown here is derived from an EMBL/GenBank/DDBJ whole genome shotgun (WGS) entry which is preliminary data.</text>
</comment>
<organism evidence="1 2">
    <name type="scientific">Adiantum capillus-veneris</name>
    <name type="common">Maidenhair fern</name>
    <dbReference type="NCBI Taxonomy" id="13818"/>
    <lineage>
        <taxon>Eukaryota</taxon>
        <taxon>Viridiplantae</taxon>
        <taxon>Streptophyta</taxon>
        <taxon>Embryophyta</taxon>
        <taxon>Tracheophyta</taxon>
        <taxon>Polypodiopsida</taxon>
        <taxon>Polypodiidae</taxon>
        <taxon>Polypodiales</taxon>
        <taxon>Pteridineae</taxon>
        <taxon>Pteridaceae</taxon>
        <taxon>Vittarioideae</taxon>
        <taxon>Adiantum</taxon>
    </lineage>
</organism>
<reference evidence="1" key="1">
    <citation type="submission" date="2021-01" db="EMBL/GenBank/DDBJ databases">
        <title>Adiantum capillus-veneris genome.</title>
        <authorList>
            <person name="Fang Y."/>
            <person name="Liao Q."/>
        </authorList>
    </citation>
    <scope>NUCLEOTIDE SEQUENCE</scope>
    <source>
        <strain evidence="1">H3</strain>
        <tissue evidence="1">Leaf</tissue>
    </source>
</reference>
<evidence type="ECO:0000313" key="2">
    <source>
        <dbReference type="Proteomes" id="UP000886520"/>
    </source>
</evidence>
<keyword evidence="2" id="KW-1185">Reference proteome</keyword>
<evidence type="ECO:0000313" key="1">
    <source>
        <dbReference type="EMBL" id="KAI5073026.1"/>
    </source>
</evidence>
<dbReference type="Proteomes" id="UP000886520">
    <property type="component" value="Chromosome 11"/>
</dbReference>
<name>A0A9D4US66_ADICA</name>
<accession>A0A9D4US66</accession>
<sequence>MVVVEGTTPNAATNEQLIDCNEESKHTNDRKSALLIELELYYENDIMYSFYEYVQWAKKLQANSLLFTLYHKF</sequence>